<keyword evidence="1" id="KW-0238">DNA-binding</keyword>
<dbReference type="EMBL" id="JABXBU010002230">
    <property type="protein sequence ID" value="KAF8766906.1"/>
    <property type="molecule type" value="Genomic_DNA"/>
</dbReference>
<comment type="subcellular location">
    <subcellularLocation>
        <location evidence="1">Nucleus</location>
    </subcellularLocation>
</comment>
<comment type="caution">
    <text evidence="2">The sequence shown here is derived from an EMBL/GenBank/DDBJ whole genome shotgun (WGS) entry which is preliminary data.</text>
</comment>
<comment type="subunit">
    <text evidence="1">The nucleosome is a histone octamer containing two molecules each of H2A, H2B, H3 and H4 assembled in one H3-H4 heterotetramer and two H2A-H2B heterodimers. The octamer wraps approximately 147 bp of DNA.</text>
</comment>
<dbReference type="Proteomes" id="UP000807504">
    <property type="component" value="Unassembled WGS sequence"/>
</dbReference>
<gene>
    <name evidence="2" type="ORF">HNY73_019925</name>
</gene>
<dbReference type="OrthoDB" id="9421954at2759"/>
<evidence type="ECO:0000256" key="1">
    <source>
        <dbReference type="RuleBase" id="RU003767"/>
    </source>
</evidence>
<organism evidence="2 3">
    <name type="scientific">Argiope bruennichi</name>
    <name type="common">Wasp spider</name>
    <name type="synonym">Aranea bruennichi</name>
    <dbReference type="NCBI Taxonomy" id="94029"/>
    <lineage>
        <taxon>Eukaryota</taxon>
        <taxon>Metazoa</taxon>
        <taxon>Ecdysozoa</taxon>
        <taxon>Arthropoda</taxon>
        <taxon>Chelicerata</taxon>
        <taxon>Arachnida</taxon>
        <taxon>Araneae</taxon>
        <taxon>Araneomorphae</taxon>
        <taxon>Entelegynae</taxon>
        <taxon>Araneoidea</taxon>
        <taxon>Araneidae</taxon>
        <taxon>Argiope</taxon>
    </lineage>
</organism>
<dbReference type="SMART" id="SM00414">
    <property type="entry name" value="H2A"/>
    <property type="match status" value="1"/>
</dbReference>
<accession>A0A8T0E6K2</accession>
<dbReference type="AlphaFoldDB" id="A0A8T0E6K2"/>
<comment type="similarity">
    <text evidence="1">Belongs to the histone H2A family.</text>
</comment>
<dbReference type="InterPro" id="IPR009072">
    <property type="entry name" value="Histone-fold"/>
</dbReference>
<evidence type="ECO:0000313" key="2">
    <source>
        <dbReference type="EMBL" id="KAF8766906.1"/>
    </source>
</evidence>
<proteinExistence type="inferred from homology"/>
<keyword evidence="3" id="KW-1185">Reference proteome</keyword>
<dbReference type="GO" id="GO:0005634">
    <property type="term" value="C:nucleus"/>
    <property type="evidence" value="ECO:0007669"/>
    <property type="project" value="UniProtKB-SubCell"/>
</dbReference>
<reference evidence="2" key="2">
    <citation type="submission" date="2020-06" db="EMBL/GenBank/DDBJ databases">
        <authorList>
            <person name="Sheffer M."/>
        </authorList>
    </citation>
    <scope>NUCLEOTIDE SEQUENCE</scope>
</reference>
<dbReference type="InterPro" id="IPR002119">
    <property type="entry name" value="Histone_H2A"/>
</dbReference>
<reference evidence="2" key="1">
    <citation type="journal article" date="2020" name="bioRxiv">
        <title>Chromosome-level reference genome of the European wasp spider Argiope bruennichi: a resource for studies on range expansion and evolutionary adaptation.</title>
        <authorList>
            <person name="Sheffer M.M."/>
            <person name="Hoppe A."/>
            <person name="Krehenwinkel H."/>
            <person name="Uhl G."/>
            <person name="Kuss A.W."/>
            <person name="Jensen L."/>
            <person name="Jensen C."/>
            <person name="Gillespie R.G."/>
            <person name="Hoff K.J."/>
            <person name="Prost S."/>
        </authorList>
    </citation>
    <scope>NUCLEOTIDE SEQUENCE</scope>
</reference>
<dbReference type="GO" id="GO:0000786">
    <property type="term" value="C:nucleosome"/>
    <property type="evidence" value="ECO:0007669"/>
    <property type="project" value="UniProtKB-KW"/>
</dbReference>
<keyword evidence="1" id="KW-0544">Nucleosome core</keyword>
<protein>
    <recommendedName>
        <fullName evidence="1">Histone H2A</fullName>
    </recommendedName>
</protein>
<dbReference type="Gene3D" id="1.10.20.10">
    <property type="entry name" value="Histone, subunit A"/>
    <property type="match status" value="1"/>
</dbReference>
<dbReference type="GO" id="GO:0030527">
    <property type="term" value="F:structural constituent of chromatin"/>
    <property type="evidence" value="ECO:0007669"/>
    <property type="project" value="InterPro"/>
</dbReference>
<evidence type="ECO:0000313" key="3">
    <source>
        <dbReference type="Proteomes" id="UP000807504"/>
    </source>
</evidence>
<dbReference type="PANTHER" id="PTHR23430">
    <property type="entry name" value="HISTONE H2A"/>
    <property type="match status" value="1"/>
</dbReference>
<keyword evidence="1" id="KW-0539">Nucleus</keyword>
<dbReference type="GO" id="GO:0003677">
    <property type="term" value="F:DNA binding"/>
    <property type="evidence" value="ECO:0007669"/>
    <property type="project" value="UniProtKB-KW"/>
</dbReference>
<dbReference type="GO" id="GO:0046982">
    <property type="term" value="F:protein heterodimerization activity"/>
    <property type="evidence" value="ECO:0007669"/>
    <property type="project" value="InterPro"/>
</dbReference>
<name>A0A8T0E6K2_ARGBR</name>
<dbReference type="SUPFAM" id="SSF47113">
    <property type="entry name" value="Histone-fold"/>
    <property type="match status" value="1"/>
</dbReference>
<sequence>MVQSKKRPKPAKDHAVKKIRLSALGGRKLNIYNTKRFPVQKIHELLESKFPGGAVRSEAAIFLTGVLEYIAVEILELSENAAKTSGRRGILTVTLEDMLQAISSDAEITQLIDKVRIREQIRKDTRVTEQMMKDLKIGEHARKSSLKTGEQTTEGTETSEELLKIYARVVCC</sequence>
<dbReference type="PRINTS" id="PR00620">
    <property type="entry name" value="HISTONEH2A"/>
</dbReference>
<keyword evidence="1" id="KW-0158">Chromosome</keyword>